<evidence type="ECO:0000256" key="1">
    <source>
        <dbReference type="SAM" id="MobiDB-lite"/>
    </source>
</evidence>
<dbReference type="EMBL" id="JADOES010000015">
    <property type="protein sequence ID" value="MBT9315765.1"/>
    <property type="molecule type" value="Genomic_DNA"/>
</dbReference>
<feature type="region of interest" description="Disordered" evidence="1">
    <location>
        <begin position="182"/>
        <end position="230"/>
    </location>
</feature>
<dbReference type="RefSeq" id="WP_215608827.1">
    <property type="nucleotide sequence ID" value="NZ_JADOES010000015.1"/>
</dbReference>
<name>A0A947DFE4_9CYAN</name>
<comment type="caution">
    <text evidence="2">The sequence shown here is derived from an EMBL/GenBank/DDBJ whole genome shotgun (WGS) entry which is preliminary data.</text>
</comment>
<evidence type="ECO:0000313" key="2">
    <source>
        <dbReference type="EMBL" id="MBT9315765.1"/>
    </source>
</evidence>
<sequence>MTFDINALQNCDGDWHEALNAYTDELVELFAESPEGQAHYEKYQHIGWSARLISLGFTYQEVTLPDMLDDDVEAILFSHFPRKISLMSPDDADDVIPELIAFWQYLQREYQLPNAEDILNFLQAMDPQEFLVEMNNPANFGMAKSFFQGGMNAGFDMTTEEGAYAFQSAYNASLSGSNSPFNAPFGEPLLPETPELETGKATRPKKSKTKQKRRKALAKASRKQNRKKRK</sequence>
<protein>
    <submittedName>
        <fullName evidence="2">Uncharacterized protein</fullName>
    </submittedName>
</protein>
<reference evidence="2" key="2">
    <citation type="journal article" date="2021" name="Mar. Drugs">
        <title>Genome Reduction and Secondary Metabolism of the Marine Sponge-Associated Cyanobacterium Leptothoe.</title>
        <authorList>
            <person name="Konstantinou D."/>
            <person name="Popin R.V."/>
            <person name="Fewer D.P."/>
            <person name="Sivonen K."/>
            <person name="Gkelis S."/>
        </authorList>
    </citation>
    <scope>NUCLEOTIDE SEQUENCE</scope>
    <source>
        <strain evidence="2">TAU-MAC 1115</strain>
    </source>
</reference>
<keyword evidence="3" id="KW-1185">Reference proteome</keyword>
<proteinExistence type="predicted"/>
<dbReference type="Proteomes" id="UP000717364">
    <property type="component" value="Unassembled WGS sequence"/>
</dbReference>
<gene>
    <name evidence="2" type="ORF">IXB50_10040</name>
</gene>
<dbReference type="AlphaFoldDB" id="A0A947DFE4"/>
<feature type="compositionally biased region" description="Basic residues" evidence="1">
    <location>
        <begin position="202"/>
        <end position="230"/>
    </location>
</feature>
<reference evidence="2" key="1">
    <citation type="submission" date="2020-11" db="EMBL/GenBank/DDBJ databases">
        <authorList>
            <person name="Konstantinou D."/>
            <person name="Gkelis S."/>
            <person name="Popin R."/>
            <person name="Fewer D."/>
            <person name="Sivonen K."/>
        </authorList>
    </citation>
    <scope>NUCLEOTIDE SEQUENCE</scope>
    <source>
        <strain evidence="2">TAU-MAC 1115</strain>
    </source>
</reference>
<evidence type="ECO:0000313" key="3">
    <source>
        <dbReference type="Proteomes" id="UP000717364"/>
    </source>
</evidence>
<organism evidence="2 3">
    <name type="scientific">Leptothoe spongobia TAU-MAC 1115</name>
    <dbReference type="NCBI Taxonomy" id="1967444"/>
    <lineage>
        <taxon>Bacteria</taxon>
        <taxon>Bacillati</taxon>
        <taxon>Cyanobacteriota</taxon>
        <taxon>Cyanophyceae</taxon>
        <taxon>Nodosilineales</taxon>
        <taxon>Cymatolegaceae</taxon>
        <taxon>Leptothoe</taxon>
        <taxon>Leptothoe spongobia</taxon>
    </lineage>
</organism>
<accession>A0A947DFE4</accession>